<keyword evidence="2" id="KW-1185">Reference proteome</keyword>
<dbReference type="EMBL" id="JABSTQ010003096">
    <property type="protein sequence ID" value="KAG0443635.1"/>
    <property type="molecule type" value="Genomic_DNA"/>
</dbReference>
<name>A0AC60QYX6_IXOPE</name>
<organism evidence="1 2">
    <name type="scientific">Ixodes persulcatus</name>
    <name type="common">Taiga tick</name>
    <dbReference type="NCBI Taxonomy" id="34615"/>
    <lineage>
        <taxon>Eukaryota</taxon>
        <taxon>Metazoa</taxon>
        <taxon>Ecdysozoa</taxon>
        <taxon>Arthropoda</taxon>
        <taxon>Chelicerata</taxon>
        <taxon>Arachnida</taxon>
        <taxon>Acari</taxon>
        <taxon>Parasitiformes</taxon>
        <taxon>Ixodida</taxon>
        <taxon>Ixodoidea</taxon>
        <taxon>Ixodidae</taxon>
        <taxon>Ixodinae</taxon>
        <taxon>Ixodes</taxon>
    </lineage>
</organism>
<dbReference type="Proteomes" id="UP000805193">
    <property type="component" value="Unassembled WGS sequence"/>
</dbReference>
<protein>
    <submittedName>
        <fullName evidence="1">Uncharacterized protein</fullName>
    </submittedName>
</protein>
<accession>A0AC60QYX6</accession>
<gene>
    <name evidence="1" type="ORF">HPB47_014694</name>
</gene>
<reference evidence="1 2" key="1">
    <citation type="journal article" date="2020" name="Cell">
        <title>Large-Scale Comparative Analyses of Tick Genomes Elucidate Their Genetic Diversity and Vector Capacities.</title>
        <authorList>
            <consortium name="Tick Genome and Microbiome Consortium (TIGMIC)"/>
            <person name="Jia N."/>
            <person name="Wang J."/>
            <person name="Shi W."/>
            <person name="Du L."/>
            <person name="Sun Y."/>
            <person name="Zhan W."/>
            <person name="Jiang J.F."/>
            <person name="Wang Q."/>
            <person name="Zhang B."/>
            <person name="Ji P."/>
            <person name="Bell-Sakyi L."/>
            <person name="Cui X.M."/>
            <person name="Yuan T.T."/>
            <person name="Jiang B.G."/>
            <person name="Yang W.F."/>
            <person name="Lam T.T."/>
            <person name="Chang Q.C."/>
            <person name="Ding S.J."/>
            <person name="Wang X.J."/>
            <person name="Zhu J.G."/>
            <person name="Ruan X.D."/>
            <person name="Zhao L."/>
            <person name="Wei J.T."/>
            <person name="Ye R.Z."/>
            <person name="Que T.C."/>
            <person name="Du C.H."/>
            <person name="Zhou Y.H."/>
            <person name="Cheng J.X."/>
            <person name="Dai P.F."/>
            <person name="Guo W.B."/>
            <person name="Han X.H."/>
            <person name="Huang E.J."/>
            <person name="Li L.F."/>
            <person name="Wei W."/>
            <person name="Gao Y.C."/>
            <person name="Liu J.Z."/>
            <person name="Shao H.Z."/>
            <person name="Wang X."/>
            <person name="Wang C.C."/>
            <person name="Yang T.C."/>
            <person name="Huo Q.B."/>
            <person name="Li W."/>
            <person name="Chen H.Y."/>
            <person name="Chen S.E."/>
            <person name="Zhou L.G."/>
            <person name="Ni X.B."/>
            <person name="Tian J.H."/>
            <person name="Sheng Y."/>
            <person name="Liu T."/>
            <person name="Pan Y.S."/>
            <person name="Xia L.Y."/>
            <person name="Li J."/>
            <person name="Zhao F."/>
            <person name="Cao W.C."/>
        </authorList>
    </citation>
    <scope>NUCLEOTIDE SEQUENCE [LARGE SCALE GENOMIC DNA]</scope>
    <source>
        <strain evidence="1">Iper-2018</strain>
    </source>
</reference>
<evidence type="ECO:0000313" key="1">
    <source>
        <dbReference type="EMBL" id="KAG0443635.1"/>
    </source>
</evidence>
<comment type="caution">
    <text evidence="1">The sequence shown here is derived from an EMBL/GenBank/DDBJ whole genome shotgun (WGS) entry which is preliminary data.</text>
</comment>
<proteinExistence type="predicted"/>
<sequence>MACSTVSPPLLTRLVPLTGTTPHSIPTPFTLRATATWANQRTPAHQQPAGVQAAIKTLTTASSAEVATSAAPVHCHKDPKVCHRLQLTQSLCAAVKLPGKLLLFQQHHHRLPLQLPQDRLHRLCTLGLDVALGHRFVLYENACLYGALLPPVKVWDPVAQAEALAGGGLLDHGVPGLSGWDQDAVLARIADLRRHARVHPSTTQTLPVWLEAGDWERSGSASFGRVCFEVSTSEETKCGHFKARRNLLMDVTEFDELYRRVSTYAKQENRALIKSELGKIRIAVASPLKIFYLSWLGNTLEEPLAREAARNEHTHRHLQQGHYSLPYDFASFDHQPTKTEILQFQAVIDNVAVALASPQQRNEAARIHSLIQAGHQTATLHAPPGLGSEDVFAVTGGLISGLRTTSSVGSGWNSVLGSMAFDLLAHFVGADVQVRSTLEITGDDTKVVTPHYLDALGIKLLYDALRAIANKSKFGLYRSWVEFLRIEISDCARGYPMRSVPGLTQRRPWNSTPWREESVLSGLVKTCSVLRRRSPYPDAVTALESHLCQRWFSRLHLDPRLGAIPINCGGLGLLPWDGTTAVRQSFAAQDITLSDDTAEAIATTCLAVKLAGDDVPTILPEIRARSRAELARREIFAIQVRREKLDATLAEMADHVAFLECAEPAPGSFARMTDQAASLTRMFAPGFGAAKRFMSKVSALSELAKATRKSLSLLLSTHLPTVLSLLRGVERRYGLRRSVELDFIIGATSFSTADQTNSFVCHVAAIVGAAALAFVRHTGMPHVA</sequence>
<evidence type="ECO:0000313" key="2">
    <source>
        <dbReference type="Proteomes" id="UP000805193"/>
    </source>
</evidence>